<protein>
    <submittedName>
        <fullName evidence="2">Formylglycine-generating enzyme family protein</fullName>
    </submittedName>
</protein>
<organism evidence="2 3">
    <name type="scientific">Bosea rubneri</name>
    <dbReference type="NCBI Taxonomy" id="3075434"/>
    <lineage>
        <taxon>Bacteria</taxon>
        <taxon>Pseudomonadati</taxon>
        <taxon>Pseudomonadota</taxon>
        <taxon>Alphaproteobacteria</taxon>
        <taxon>Hyphomicrobiales</taxon>
        <taxon>Boseaceae</taxon>
        <taxon>Bosea</taxon>
    </lineage>
</organism>
<dbReference type="EMBL" id="JAWDID010000023">
    <property type="protein sequence ID" value="MDU0341353.1"/>
    <property type="molecule type" value="Genomic_DNA"/>
</dbReference>
<feature type="domain" description="Sulfatase-modifying factor enzyme-like" evidence="1">
    <location>
        <begin position="13"/>
        <end position="290"/>
    </location>
</feature>
<proteinExistence type="predicted"/>
<evidence type="ECO:0000259" key="1">
    <source>
        <dbReference type="Pfam" id="PF03781"/>
    </source>
</evidence>
<dbReference type="InterPro" id="IPR042095">
    <property type="entry name" value="SUMF_sf"/>
</dbReference>
<dbReference type="InterPro" id="IPR016187">
    <property type="entry name" value="CTDL_fold"/>
</dbReference>
<dbReference type="RefSeq" id="WP_316019181.1">
    <property type="nucleotide sequence ID" value="NZ_JAWDID010000023.1"/>
</dbReference>
<evidence type="ECO:0000313" key="2">
    <source>
        <dbReference type="EMBL" id="MDU0341353.1"/>
    </source>
</evidence>
<dbReference type="Gene3D" id="3.90.1580.10">
    <property type="entry name" value="paralog of FGE (formylglycine-generating enzyme)"/>
    <property type="match status" value="1"/>
</dbReference>
<evidence type="ECO:0000313" key="3">
    <source>
        <dbReference type="Proteomes" id="UP001254257"/>
    </source>
</evidence>
<keyword evidence="3" id="KW-1185">Reference proteome</keyword>
<gene>
    <name evidence="2" type="ORF">RKE40_15760</name>
</gene>
<dbReference type="PANTHER" id="PTHR23150:SF19">
    <property type="entry name" value="FORMYLGLYCINE-GENERATING ENZYME"/>
    <property type="match status" value="1"/>
</dbReference>
<dbReference type="SUPFAM" id="SSF56436">
    <property type="entry name" value="C-type lectin-like"/>
    <property type="match status" value="1"/>
</dbReference>
<dbReference type="PANTHER" id="PTHR23150">
    <property type="entry name" value="SULFATASE MODIFYING FACTOR 1, 2"/>
    <property type="match status" value="1"/>
</dbReference>
<name>A0ABU3S986_9HYPH</name>
<dbReference type="InterPro" id="IPR005532">
    <property type="entry name" value="SUMF_dom"/>
</dbReference>
<dbReference type="Proteomes" id="UP001254257">
    <property type="component" value="Unassembled WGS sequence"/>
</dbReference>
<dbReference type="Pfam" id="PF03781">
    <property type="entry name" value="FGE-sulfatase"/>
    <property type="match status" value="1"/>
</dbReference>
<sequence length="293" mass="31850">MVQTASGAGHDATVTVAIPAGRAEIGTDQPVFPLDGEGPRRFAELPAYRMDEAAVTNARFAAFVGATGYVSEAEEYGWSFVFERDVVGSAAALQRPDGAPWWCRVDGASWRQPAGPGSTIEQRLDHPVVHVSHRDALAFAGWAGGRLPSEAEWEHAARGGMKGARYPWGDEEPGDAGPYPCNIWQGSFPQVDSAADGYRGTAPARSFPPNGYGLHNMCGNVWEWCAEPFRVRSLKRAAQQLNREAASERRQVLKGGSFLCHRSYCHRYRIAARIGSAPDSSTSHMGFRLVYPA</sequence>
<reference evidence="2 3" key="1">
    <citation type="submission" date="2023-09" db="EMBL/GenBank/DDBJ databases">
        <title>Whole genome shotgun sequencing (WGS) of Bosea sp. ZW T0_25, isolated from stored onions (Allium cepa).</title>
        <authorList>
            <person name="Stoll D.A."/>
            <person name="Huch M."/>
        </authorList>
    </citation>
    <scope>NUCLEOTIDE SEQUENCE [LARGE SCALE GENOMIC DNA]</scope>
    <source>
        <strain evidence="2 3">ZW T0_25</strain>
    </source>
</reference>
<dbReference type="InterPro" id="IPR051043">
    <property type="entry name" value="Sulfatase_Mod_Factor_Kinase"/>
</dbReference>
<accession>A0ABU3S986</accession>
<comment type="caution">
    <text evidence="2">The sequence shown here is derived from an EMBL/GenBank/DDBJ whole genome shotgun (WGS) entry which is preliminary data.</text>
</comment>